<dbReference type="HOGENOM" id="CLU_2885793_0_0_1"/>
<dbReference type="SUPFAM" id="SSF54928">
    <property type="entry name" value="RNA-binding domain, RBD"/>
    <property type="match status" value="1"/>
</dbReference>
<dbReference type="GeneID" id="24096606"/>
<dbReference type="InterPro" id="IPR035979">
    <property type="entry name" value="RBD_domain_sf"/>
</dbReference>
<dbReference type="EMBL" id="HE797046">
    <property type="protein sequence ID" value="CCM01695.1"/>
    <property type="molecule type" value="Genomic_DNA"/>
</dbReference>
<protein>
    <recommendedName>
        <fullName evidence="3">RRM domain-containing protein</fullName>
    </recommendedName>
</protein>
<proteinExistence type="predicted"/>
<dbReference type="GO" id="GO:0003676">
    <property type="term" value="F:nucleic acid binding"/>
    <property type="evidence" value="ECO:0007669"/>
    <property type="project" value="InterPro"/>
</dbReference>
<dbReference type="InParanoid" id="J4GNN4"/>
<dbReference type="Gene3D" id="3.30.70.330">
    <property type="match status" value="1"/>
</dbReference>
<reference evidence="1 2" key="1">
    <citation type="journal article" date="2012" name="Appl. Environ. Microbiol.">
        <title>Short-read sequencing for genomic analysis of the brown rot fungus Fibroporia radiculosa.</title>
        <authorList>
            <person name="Tang J.D."/>
            <person name="Perkins A.D."/>
            <person name="Sonstegard T.S."/>
            <person name="Schroeder S.G."/>
            <person name="Burgess S.C."/>
            <person name="Diehl S.V."/>
        </authorList>
    </citation>
    <scope>NUCLEOTIDE SEQUENCE [LARGE SCALE GENOMIC DNA]</scope>
    <source>
        <strain evidence="1 2">TFFH 294</strain>
    </source>
</reference>
<name>J4GNN4_9APHY</name>
<gene>
    <name evidence="1" type="ORF">FIBRA_03759</name>
</gene>
<organism evidence="1 2">
    <name type="scientific">Fibroporia radiculosa</name>
    <dbReference type="NCBI Taxonomy" id="599839"/>
    <lineage>
        <taxon>Eukaryota</taxon>
        <taxon>Fungi</taxon>
        <taxon>Dikarya</taxon>
        <taxon>Basidiomycota</taxon>
        <taxon>Agaricomycotina</taxon>
        <taxon>Agaricomycetes</taxon>
        <taxon>Polyporales</taxon>
        <taxon>Fibroporiaceae</taxon>
        <taxon>Fibroporia</taxon>
    </lineage>
</organism>
<accession>J4GNN4</accession>
<dbReference type="OrthoDB" id="439808at2759"/>
<dbReference type="Proteomes" id="UP000006352">
    <property type="component" value="Unassembled WGS sequence"/>
</dbReference>
<dbReference type="AlphaFoldDB" id="J4GNN4"/>
<sequence length="63" mass="6616">MSDAPAAPVTENGALPATQDKVVEETPGFKVFAGNLAYSTTDEGLKAFFAPVQSDMYVTTCTN</sequence>
<dbReference type="STRING" id="599839.J4GNN4"/>
<dbReference type="InterPro" id="IPR012677">
    <property type="entry name" value="Nucleotide-bd_a/b_plait_sf"/>
</dbReference>
<evidence type="ECO:0000313" key="2">
    <source>
        <dbReference type="Proteomes" id="UP000006352"/>
    </source>
</evidence>
<keyword evidence="2" id="KW-1185">Reference proteome</keyword>
<dbReference type="RefSeq" id="XP_012180978.1">
    <property type="nucleotide sequence ID" value="XM_012325588.1"/>
</dbReference>
<evidence type="ECO:0000313" key="1">
    <source>
        <dbReference type="EMBL" id="CCM01695.1"/>
    </source>
</evidence>
<evidence type="ECO:0008006" key="3">
    <source>
        <dbReference type="Google" id="ProtNLM"/>
    </source>
</evidence>